<feature type="binding site" evidence="8">
    <location>
        <position position="77"/>
    </location>
    <ligand>
        <name>[4Fe-4S] cluster</name>
        <dbReference type="ChEBI" id="CHEBI:49883"/>
        <label>2</label>
    </ligand>
</feature>
<evidence type="ECO:0000256" key="6">
    <source>
        <dbReference type="ARBA" id="ARBA00023004"/>
    </source>
</evidence>
<dbReference type="InterPro" id="IPR004496">
    <property type="entry name" value="NapF"/>
</dbReference>
<keyword evidence="8" id="KW-0963">Cytoplasm</keyword>
<evidence type="ECO:0000313" key="10">
    <source>
        <dbReference type="EMBL" id="SEH04692.1"/>
    </source>
</evidence>
<feature type="binding site" evidence="8">
    <location>
        <position position="152"/>
    </location>
    <ligand>
        <name>[4Fe-4S] cluster</name>
        <dbReference type="ChEBI" id="CHEBI:49883"/>
        <label>3</label>
    </ligand>
</feature>
<keyword evidence="1" id="KW-0813">Transport</keyword>
<feature type="binding site" evidence="8">
    <location>
        <position position="80"/>
    </location>
    <ligand>
        <name>[4Fe-4S] cluster</name>
        <dbReference type="ChEBI" id="CHEBI:49883"/>
        <label>2</label>
    </ligand>
</feature>
<evidence type="ECO:0000256" key="2">
    <source>
        <dbReference type="ARBA" id="ARBA00022485"/>
    </source>
</evidence>
<feature type="domain" description="4Fe-4S ferredoxin-type" evidence="9">
    <location>
        <begin position="137"/>
        <end position="166"/>
    </location>
</feature>
<gene>
    <name evidence="8" type="primary">napF</name>
    <name evidence="10" type="ORF">MBHS_00541</name>
</gene>
<feature type="binding site" evidence="8">
    <location>
        <position position="149"/>
    </location>
    <ligand>
        <name>[4Fe-4S] cluster</name>
        <dbReference type="ChEBI" id="CHEBI:49883"/>
        <label>3</label>
    </ligand>
</feature>
<dbReference type="PROSITE" id="PS00198">
    <property type="entry name" value="4FE4S_FER_1"/>
    <property type="match status" value="1"/>
</dbReference>
<feature type="binding site" evidence="8">
    <location>
        <position position="84"/>
    </location>
    <ligand>
        <name>[4Fe-4S] cluster</name>
        <dbReference type="ChEBI" id="CHEBI:49883"/>
        <label>2</label>
    </ligand>
</feature>
<dbReference type="InterPro" id="IPR017896">
    <property type="entry name" value="4Fe4S_Fe-S-bd"/>
</dbReference>
<keyword evidence="6 8" id="KW-0408">Iron</keyword>
<evidence type="ECO:0000256" key="3">
    <source>
        <dbReference type="ARBA" id="ARBA00022723"/>
    </source>
</evidence>
<keyword evidence="3 8" id="KW-0479">Metal-binding</keyword>
<comment type="subcellular location">
    <subcellularLocation>
        <location evidence="8">Cytoplasm</location>
    </subcellularLocation>
</comment>
<comment type="cofactor">
    <cofactor evidence="8">
        <name>[4Fe-4S] cluster</name>
        <dbReference type="ChEBI" id="CHEBI:49883"/>
    </cofactor>
</comment>
<feature type="binding site" evidence="8">
    <location>
        <position position="48"/>
    </location>
    <ligand>
        <name>[4Fe-4S] cluster</name>
        <dbReference type="ChEBI" id="CHEBI:49883"/>
        <label>1</label>
    </ligand>
</feature>
<evidence type="ECO:0000256" key="8">
    <source>
        <dbReference type="HAMAP-Rule" id="MF_02201"/>
    </source>
</evidence>
<feature type="binding site" evidence="8">
    <location>
        <position position="45"/>
    </location>
    <ligand>
        <name>[4Fe-4S] cluster</name>
        <dbReference type="ChEBI" id="CHEBI:49883"/>
        <label>1</label>
    </ligand>
</feature>
<keyword evidence="5" id="KW-0249">Electron transport</keyword>
<feature type="binding site" evidence="8">
    <location>
        <position position="52"/>
    </location>
    <ligand>
        <name>[4Fe-4S] cluster</name>
        <dbReference type="ChEBI" id="CHEBI:49883"/>
        <label>1</label>
    </ligand>
</feature>
<dbReference type="Pfam" id="PF12838">
    <property type="entry name" value="Fer4_7"/>
    <property type="match status" value="2"/>
</dbReference>
<dbReference type="GO" id="GO:0051539">
    <property type="term" value="F:4 iron, 4 sulfur cluster binding"/>
    <property type="evidence" value="ECO:0007669"/>
    <property type="project" value="UniProtKB-UniRule"/>
</dbReference>
<dbReference type="GO" id="GO:0005737">
    <property type="term" value="C:cytoplasm"/>
    <property type="evidence" value="ECO:0007669"/>
    <property type="project" value="UniProtKB-SubCell"/>
</dbReference>
<keyword evidence="4 8" id="KW-0677">Repeat</keyword>
<dbReference type="GO" id="GO:0046872">
    <property type="term" value="F:metal ion binding"/>
    <property type="evidence" value="ECO:0007669"/>
    <property type="project" value="UniProtKB-KW"/>
</dbReference>
<feature type="binding site" evidence="8">
    <location>
        <position position="156"/>
    </location>
    <ligand>
        <name>[4Fe-4S] cluster</name>
        <dbReference type="ChEBI" id="CHEBI:49883"/>
        <label>3</label>
    </ligand>
</feature>
<feature type="domain" description="4Fe-4S ferredoxin-type" evidence="9">
    <location>
        <begin position="65"/>
        <end position="94"/>
    </location>
</feature>
<name>A0A1H6F3N1_9GAMM</name>
<dbReference type="InterPro" id="IPR050572">
    <property type="entry name" value="Fe-S_Ferredoxin"/>
</dbReference>
<dbReference type="NCBIfam" id="TIGR00402">
    <property type="entry name" value="napF"/>
    <property type="match status" value="1"/>
</dbReference>
<dbReference type="CDD" id="cd10564">
    <property type="entry name" value="NapF_like"/>
    <property type="match status" value="1"/>
</dbReference>
<dbReference type="PANTHER" id="PTHR43687:SF6">
    <property type="entry name" value="L-ASPARTATE SEMIALDEHYDE SULFURTRANSFERASE IRON-SULFUR SUBUNIT"/>
    <property type="match status" value="1"/>
</dbReference>
<accession>A0A1H6F3N1</accession>
<evidence type="ECO:0000256" key="4">
    <source>
        <dbReference type="ARBA" id="ARBA00022737"/>
    </source>
</evidence>
<reference evidence="10 11" key="1">
    <citation type="submission" date="2016-10" db="EMBL/GenBank/DDBJ databases">
        <authorList>
            <person name="de Groot N.N."/>
        </authorList>
    </citation>
    <scope>NUCLEOTIDE SEQUENCE [LARGE SCALE GENOMIC DNA]</scope>
    <source>
        <strain evidence="10">MBHS1</strain>
    </source>
</reference>
<dbReference type="EMBL" id="FMSV02000083">
    <property type="protein sequence ID" value="SEH04692.1"/>
    <property type="molecule type" value="Genomic_DNA"/>
</dbReference>
<sequence>MGMHSTTVDISRRNLLRGRVRDLGQLPLRPPWAVLSSFHTLCSRCGDCIKSCEEHVIVMTDGGFPGVNFKQGECSFCGDCVTVCKTGALSREIDPPWSMVAQINDRCLSTKGITCRSCGDVCDTRAIRFKLKVGGRADLSIENNKCTGCGACVSVCPVDAVSVSHMLEQQPESSLDRDQQEEIA</sequence>
<comment type="function">
    <text evidence="8">Could be involved in the maturation of NapA, the catalytic subunit of the periplasmic nitrate reductase, before its export into the periplasm.</text>
</comment>
<feature type="domain" description="4Fe-4S ferredoxin-type" evidence="9">
    <location>
        <begin position="32"/>
        <end position="62"/>
    </location>
</feature>
<dbReference type="AlphaFoldDB" id="A0A1H6F3N1"/>
<feature type="binding site" evidence="8">
    <location>
        <position position="74"/>
    </location>
    <ligand>
        <name>[4Fe-4S] cluster</name>
        <dbReference type="ChEBI" id="CHEBI:49883"/>
        <label>2</label>
    </ligand>
</feature>
<evidence type="ECO:0000256" key="5">
    <source>
        <dbReference type="ARBA" id="ARBA00022982"/>
    </source>
</evidence>
<dbReference type="HAMAP" id="MF_02201">
    <property type="entry name" value="NapF"/>
    <property type="match status" value="1"/>
</dbReference>
<dbReference type="PROSITE" id="PS51379">
    <property type="entry name" value="4FE4S_FER_2"/>
    <property type="match status" value="3"/>
</dbReference>
<organism evidence="10 11">
    <name type="scientific">Candidatus Venteria ishoeyi</name>
    <dbReference type="NCBI Taxonomy" id="1899563"/>
    <lineage>
        <taxon>Bacteria</taxon>
        <taxon>Pseudomonadati</taxon>
        <taxon>Pseudomonadota</taxon>
        <taxon>Gammaproteobacteria</taxon>
        <taxon>Thiotrichales</taxon>
        <taxon>Thiotrichaceae</taxon>
        <taxon>Venteria</taxon>
    </lineage>
</organism>
<keyword evidence="7 8" id="KW-0411">Iron-sulfur</keyword>
<evidence type="ECO:0000256" key="1">
    <source>
        <dbReference type="ARBA" id="ARBA00022448"/>
    </source>
</evidence>
<evidence type="ECO:0000256" key="7">
    <source>
        <dbReference type="ARBA" id="ARBA00023014"/>
    </source>
</evidence>
<feature type="binding site" evidence="8">
    <location>
        <position position="146"/>
    </location>
    <ligand>
        <name>[4Fe-4S] cluster</name>
        <dbReference type="ChEBI" id="CHEBI:49883"/>
        <label>3</label>
    </ligand>
</feature>
<evidence type="ECO:0000259" key="9">
    <source>
        <dbReference type="PROSITE" id="PS51379"/>
    </source>
</evidence>
<comment type="subunit">
    <text evidence="8">Interacts with the cytoplasmic NapA precursor.</text>
</comment>
<dbReference type="Proteomes" id="UP000236724">
    <property type="component" value="Unassembled WGS sequence"/>
</dbReference>
<dbReference type="SUPFAM" id="SSF54862">
    <property type="entry name" value="4Fe-4S ferredoxins"/>
    <property type="match status" value="1"/>
</dbReference>
<keyword evidence="11" id="KW-1185">Reference proteome</keyword>
<proteinExistence type="inferred from homology"/>
<evidence type="ECO:0000313" key="11">
    <source>
        <dbReference type="Proteomes" id="UP000236724"/>
    </source>
</evidence>
<dbReference type="PANTHER" id="PTHR43687">
    <property type="entry name" value="ADENYLYLSULFATE REDUCTASE, BETA SUBUNIT"/>
    <property type="match status" value="1"/>
</dbReference>
<dbReference type="Gene3D" id="3.30.70.20">
    <property type="match status" value="2"/>
</dbReference>
<protein>
    <recommendedName>
        <fullName evidence="8">Ferredoxin-type protein NapF</fullName>
    </recommendedName>
</protein>
<dbReference type="InterPro" id="IPR017900">
    <property type="entry name" value="4Fe4S_Fe_S_CS"/>
</dbReference>
<keyword evidence="2 8" id="KW-0004">4Fe-4S</keyword>
<comment type="similarity">
    <text evidence="8">Belongs to the NapF family.</text>
</comment>
<feature type="binding site" evidence="8">
    <location>
        <position position="42"/>
    </location>
    <ligand>
        <name>[4Fe-4S] cluster</name>
        <dbReference type="ChEBI" id="CHEBI:49883"/>
        <label>1</label>
    </ligand>
</feature>